<keyword evidence="5 10" id="KW-0472">Membrane</keyword>
<sequence length="426" mass="49216">MFRSDLCACNDHFGQFVENDLSSSSSSSLDFYDFNELYELDTTSDDHLIQDQHSASIFKEIAIITYISLGVPANLLIIYVSISSLRRNPASNWLIINLCISDLLVLVHSILGLYKEFNRNWRPGSSFTCKYYQGSNQLFLTVSIFSIAAISFDRYYAISGKDGAISLIDFDHKRFIYLTILVWLSAFFITIPTFQAAEYSLNAFNQSECMLNWHHLDKDQCLVLLEGEDTEDCRNLNKCAIKQYRNQKFYDIVFLLLGFCIPLFISGYSYVKILKEVKLTRERISRLSGSNRQGSKNKYLLVTIIASFCGNLISWMCFVLFKLFRVLNIHLSHRDCYFFEKADDILIYTGPILNPILFSFVGKNFRRKFKMKFANLRSQTTRRLPKQDSITQMSFLRSFTGSNESSFRVSRGRKSARRTPSVESTI</sequence>
<keyword evidence="2 8" id="KW-0812">Transmembrane</keyword>
<dbReference type="InterPro" id="IPR017452">
    <property type="entry name" value="GPCR_Rhodpsn_7TM"/>
</dbReference>
<proteinExistence type="inferred from homology"/>
<evidence type="ECO:0000256" key="1">
    <source>
        <dbReference type="ARBA" id="ARBA00004141"/>
    </source>
</evidence>
<organism evidence="12 13">
    <name type="scientific">Oikopleura dioica</name>
    <name type="common">Tunicate</name>
    <dbReference type="NCBI Taxonomy" id="34765"/>
    <lineage>
        <taxon>Eukaryota</taxon>
        <taxon>Metazoa</taxon>
        <taxon>Chordata</taxon>
        <taxon>Tunicata</taxon>
        <taxon>Appendicularia</taxon>
        <taxon>Copelata</taxon>
        <taxon>Oikopleuridae</taxon>
        <taxon>Oikopleura</taxon>
    </lineage>
</organism>
<dbReference type="InterPro" id="IPR000276">
    <property type="entry name" value="GPCR_Rhodpsn"/>
</dbReference>
<dbReference type="PROSITE" id="PS00237">
    <property type="entry name" value="G_PROTEIN_RECEP_F1_1"/>
    <property type="match status" value="1"/>
</dbReference>
<gene>
    <name evidence="12" type="ORF">OKIOD_LOCUS13449</name>
</gene>
<feature type="transmembrane region" description="Helical" evidence="10">
    <location>
        <begin position="61"/>
        <end position="82"/>
    </location>
</feature>
<keyword evidence="13" id="KW-1185">Reference proteome</keyword>
<evidence type="ECO:0000256" key="6">
    <source>
        <dbReference type="ARBA" id="ARBA00023170"/>
    </source>
</evidence>
<evidence type="ECO:0000256" key="8">
    <source>
        <dbReference type="RuleBase" id="RU000688"/>
    </source>
</evidence>
<evidence type="ECO:0000256" key="4">
    <source>
        <dbReference type="ARBA" id="ARBA00023040"/>
    </source>
</evidence>
<keyword evidence="4 8" id="KW-0297">G-protein coupled receptor</keyword>
<name>A0ABN7SY38_OIKDI</name>
<dbReference type="Gene3D" id="1.20.1070.10">
    <property type="entry name" value="Rhodopsin 7-helix transmembrane proteins"/>
    <property type="match status" value="1"/>
</dbReference>
<evidence type="ECO:0000313" key="12">
    <source>
        <dbReference type="EMBL" id="CAG5110269.1"/>
    </source>
</evidence>
<evidence type="ECO:0000256" key="7">
    <source>
        <dbReference type="ARBA" id="ARBA00023224"/>
    </source>
</evidence>
<evidence type="ECO:0000256" key="3">
    <source>
        <dbReference type="ARBA" id="ARBA00022989"/>
    </source>
</evidence>
<feature type="transmembrane region" description="Helical" evidence="10">
    <location>
        <begin position="252"/>
        <end position="271"/>
    </location>
</feature>
<evidence type="ECO:0000256" key="2">
    <source>
        <dbReference type="ARBA" id="ARBA00022692"/>
    </source>
</evidence>
<dbReference type="SUPFAM" id="SSF81321">
    <property type="entry name" value="Family A G protein-coupled receptor-like"/>
    <property type="match status" value="1"/>
</dbReference>
<accession>A0ABN7SY38</accession>
<feature type="transmembrane region" description="Helical" evidence="10">
    <location>
        <begin position="299"/>
        <end position="325"/>
    </location>
</feature>
<reference evidence="12 13" key="1">
    <citation type="submission" date="2021-04" db="EMBL/GenBank/DDBJ databases">
        <authorList>
            <person name="Bliznina A."/>
        </authorList>
    </citation>
    <scope>NUCLEOTIDE SEQUENCE [LARGE SCALE GENOMIC DNA]</scope>
</reference>
<evidence type="ECO:0000256" key="10">
    <source>
        <dbReference type="SAM" id="Phobius"/>
    </source>
</evidence>
<comment type="subcellular location">
    <subcellularLocation>
        <location evidence="1">Membrane</location>
        <topology evidence="1">Multi-pass membrane protein</topology>
    </subcellularLocation>
</comment>
<dbReference type="PANTHER" id="PTHR45695:SF9">
    <property type="entry name" value="LEUCOKININ RECEPTOR"/>
    <property type="match status" value="1"/>
</dbReference>
<keyword evidence="3 10" id="KW-1133">Transmembrane helix</keyword>
<evidence type="ECO:0000313" key="13">
    <source>
        <dbReference type="Proteomes" id="UP001158576"/>
    </source>
</evidence>
<dbReference type="PROSITE" id="PS50262">
    <property type="entry name" value="G_PROTEIN_RECEP_F1_2"/>
    <property type="match status" value="1"/>
</dbReference>
<feature type="domain" description="G-protein coupled receptors family 1 profile" evidence="11">
    <location>
        <begin position="73"/>
        <end position="358"/>
    </location>
</feature>
<dbReference type="CDD" id="cd00637">
    <property type="entry name" value="7tm_classA_rhodopsin-like"/>
    <property type="match status" value="1"/>
</dbReference>
<dbReference type="PANTHER" id="PTHR45695">
    <property type="entry name" value="LEUCOKININ RECEPTOR-RELATED"/>
    <property type="match status" value="1"/>
</dbReference>
<keyword evidence="6 8" id="KW-0675">Receptor</keyword>
<evidence type="ECO:0000259" key="11">
    <source>
        <dbReference type="PROSITE" id="PS50262"/>
    </source>
</evidence>
<dbReference type="Proteomes" id="UP001158576">
    <property type="component" value="Chromosome 2"/>
</dbReference>
<dbReference type="PRINTS" id="PR00237">
    <property type="entry name" value="GPCRRHODOPSN"/>
</dbReference>
<feature type="transmembrane region" description="Helical" evidence="10">
    <location>
        <begin position="175"/>
        <end position="194"/>
    </location>
</feature>
<feature type="transmembrane region" description="Helical" evidence="10">
    <location>
        <begin position="345"/>
        <end position="362"/>
    </location>
</feature>
<dbReference type="EMBL" id="OU015567">
    <property type="protein sequence ID" value="CAG5110269.1"/>
    <property type="molecule type" value="Genomic_DNA"/>
</dbReference>
<dbReference type="Pfam" id="PF00001">
    <property type="entry name" value="7tm_1"/>
    <property type="match status" value="1"/>
</dbReference>
<keyword evidence="7 8" id="KW-0807">Transducer</keyword>
<feature type="region of interest" description="Disordered" evidence="9">
    <location>
        <begin position="405"/>
        <end position="426"/>
    </location>
</feature>
<feature type="transmembrane region" description="Helical" evidence="10">
    <location>
        <begin position="94"/>
        <end position="114"/>
    </location>
</feature>
<evidence type="ECO:0000256" key="9">
    <source>
        <dbReference type="SAM" id="MobiDB-lite"/>
    </source>
</evidence>
<protein>
    <submittedName>
        <fullName evidence="12">Oidioi.mRNA.OKI2018_I69.chr2.g4684.t1.cds</fullName>
    </submittedName>
</protein>
<evidence type="ECO:0000256" key="5">
    <source>
        <dbReference type="ARBA" id="ARBA00023136"/>
    </source>
</evidence>
<comment type="similarity">
    <text evidence="8">Belongs to the G-protein coupled receptor 1 family.</text>
</comment>
<feature type="transmembrane region" description="Helical" evidence="10">
    <location>
        <begin position="134"/>
        <end position="155"/>
    </location>
</feature>